<gene>
    <name evidence="3" type="ORF">FPCIR_11290</name>
</gene>
<feature type="domain" description="DUF2264" evidence="1">
    <location>
        <begin position="14"/>
        <end position="367"/>
    </location>
</feature>
<dbReference type="PANTHER" id="PTHR35339">
    <property type="entry name" value="LINALOOL DEHYDRATASE_ISOMERASE DOMAIN-CONTAINING PROTEIN"/>
    <property type="match status" value="1"/>
</dbReference>
<dbReference type="InterPro" id="IPR049349">
    <property type="entry name" value="DUF2264_N"/>
</dbReference>
<protein>
    <recommendedName>
        <fullName evidence="5">DUF2264 domain-containing protein</fullName>
    </recommendedName>
</protein>
<evidence type="ECO:0000313" key="4">
    <source>
        <dbReference type="Proteomes" id="UP000546213"/>
    </source>
</evidence>
<dbReference type="OrthoDB" id="5150166at2759"/>
<organism evidence="3 4">
    <name type="scientific">Fusarium pseudocircinatum</name>
    <dbReference type="NCBI Taxonomy" id="56676"/>
    <lineage>
        <taxon>Eukaryota</taxon>
        <taxon>Fungi</taxon>
        <taxon>Dikarya</taxon>
        <taxon>Ascomycota</taxon>
        <taxon>Pezizomycotina</taxon>
        <taxon>Sordariomycetes</taxon>
        <taxon>Hypocreomycetidae</taxon>
        <taxon>Hypocreales</taxon>
        <taxon>Nectriaceae</taxon>
        <taxon>Fusarium</taxon>
        <taxon>Fusarium fujikuroi species complex</taxon>
    </lineage>
</organism>
<feature type="domain" description="DUF2264" evidence="2">
    <location>
        <begin position="384"/>
        <end position="671"/>
    </location>
</feature>
<evidence type="ECO:0000259" key="1">
    <source>
        <dbReference type="Pfam" id="PF10022"/>
    </source>
</evidence>
<name>A0A8H5KRF0_9HYPO</name>
<evidence type="ECO:0000313" key="3">
    <source>
        <dbReference type="EMBL" id="KAF5579150.1"/>
    </source>
</evidence>
<proteinExistence type="predicted"/>
<keyword evidence="4" id="KW-1185">Reference proteome</keyword>
<dbReference type="InterPro" id="IPR016624">
    <property type="entry name" value="UCP014753"/>
</dbReference>
<dbReference type="Proteomes" id="UP000546213">
    <property type="component" value="Unassembled WGS sequence"/>
</dbReference>
<dbReference type="InterPro" id="IPR049237">
    <property type="entry name" value="DUF2264_C"/>
</dbReference>
<dbReference type="Pfam" id="PF20938">
    <property type="entry name" value="DUF2264_C"/>
    <property type="match status" value="1"/>
</dbReference>
<comment type="caution">
    <text evidence="3">The sequence shown here is derived from an EMBL/GenBank/DDBJ whole genome shotgun (WGS) entry which is preliminary data.</text>
</comment>
<dbReference type="EMBL" id="JAAOAS010000341">
    <property type="protein sequence ID" value="KAF5579150.1"/>
    <property type="molecule type" value="Genomic_DNA"/>
</dbReference>
<evidence type="ECO:0000259" key="2">
    <source>
        <dbReference type="Pfam" id="PF20938"/>
    </source>
</evidence>
<reference evidence="3 4" key="1">
    <citation type="submission" date="2020-05" db="EMBL/GenBank/DDBJ databases">
        <title>Identification and distribution of gene clusters putatively required for synthesis of sphingolipid metabolism inhibitors in phylogenetically diverse species of the filamentous fungus Fusarium.</title>
        <authorList>
            <person name="Kim H.-S."/>
            <person name="Busman M."/>
            <person name="Brown D.W."/>
            <person name="Divon H."/>
            <person name="Uhlig S."/>
            <person name="Proctor R.H."/>
        </authorList>
    </citation>
    <scope>NUCLEOTIDE SEQUENCE [LARGE SCALE GENOMIC DNA]</scope>
    <source>
        <strain evidence="3 4">NRRL 36939</strain>
    </source>
</reference>
<dbReference type="PIRSF" id="PIRSF014753">
    <property type="entry name" value="UCP014753"/>
    <property type="match status" value="1"/>
</dbReference>
<dbReference type="PANTHER" id="PTHR35339:SF2">
    <property type="entry name" value="DUF2264 DOMAIN-CONTAINING PROTEIN-RELATED"/>
    <property type="match status" value="1"/>
</dbReference>
<dbReference type="Pfam" id="PF10022">
    <property type="entry name" value="DUF2264"/>
    <property type="match status" value="1"/>
</dbReference>
<sequence length="731" mass="82378">MPGLSGFSDNPFRDRHDLLRAATAIVKPLEQYRSKSRARVKLYPSTAAGFDDVAAQLEGFARPLWAISGLVDKSTDNTMRSWIRGIEAGVDPENVEYWGHLGSFDQRMVEMESIAFALLTEPHVMLSFLNPESIKNLEKWLQQINNFDMPRNNWRWFRVLVNLALIKVLGSDKEKARQAMDADFELLDQFYLGEGWSSDGVWGDDRKQADYYSGSFAIQFAQLLYIRCAVDDEKRVAKYRQQATEFASEYWRYFDTNGAAIPFGRSMTYRFACGAFWSALALSDIQSTESRLSLGTIKGLLLRHLRWWATQPEIFNSDGTMNIGYAYPNMYMSENYNSRQSVYWCLKSFVVLGLPSDHPFWTVQEESHPIYALIPNARHPDTARVFPGPRQIVCHSEEHHYLLSAGQMTTQMFKAREAKYGKFAYSSAFGYSIPTGLEIHQIAPDSTLTVRLDDDGPWRVRSQPVDVRFDTIPIHSAKGRGHLPSVTGTWRPVKSLDLTIQTTLVPLTYHYPGWHIRIHRIRGLGGVNGVPWFNDFEMVDSSFAVDGLTDTGYHISAIDTAKIKQDGQFAEGYVTEQSSVLVKSRGGVSGVVDLTPSIRLKGGLRRVEAKLGCKGYLIQADPNTNLVAQKTLIPSIRYSGADAIVDQSNVASDARLSVFVVTAVFGVSNLNQSMEYVPNDWLYLQDGWSSRNMLEIDVTETGETHFSIQQATPLGSLGESAYVEFHLVEKD</sequence>
<evidence type="ECO:0008006" key="5">
    <source>
        <dbReference type="Google" id="ProtNLM"/>
    </source>
</evidence>
<dbReference type="AlphaFoldDB" id="A0A8H5KRF0"/>
<accession>A0A8H5KRF0</accession>